<dbReference type="InterPro" id="IPR001387">
    <property type="entry name" value="Cro/C1-type_HTH"/>
</dbReference>
<dbReference type="SMART" id="SM00530">
    <property type="entry name" value="HTH_XRE"/>
    <property type="match status" value="1"/>
</dbReference>
<organism evidence="3 4">
    <name type="scientific">Anaerosporobacter mobilis DSM 15930</name>
    <dbReference type="NCBI Taxonomy" id="1120996"/>
    <lineage>
        <taxon>Bacteria</taxon>
        <taxon>Bacillati</taxon>
        <taxon>Bacillota</taxon>
        <taxon>Clostridia</taxon>
        <taxon>Lachnospirales</taxon>
        <taxon>Lachnospiraceae</taxon>
        <taxon>Anaerosporobacter</taxon>
    </lineage>
</organism>
<sequence>MLFKDVLKLLREEQKLSKKDLADKLKLSPSTISMLELGERQPSLDVLNQIADYFNVDTDYLLGKQSEKRKISFDFLKEKCELECYFGMLSAKNDELDLEFMREYVRASDSTKRLLLYTLKAANKEQN</sequence>
<dbReference type="SUPFAM" id="SSF47413">
    <property type="entry name" value="lambda repressor-like DNA-binding domains"/>
    <property type="match status" value="1"/>
</dbReference>
<gene>
    <name evidence="3" type="ORF">SAMN02746066_04376</name>
</gene>
<keyword evidence="1 3" id="KW-0238">DNA-binding</keyword>
<evidence type="ECO:0000256" key="1">
    <source>
        <dbReference type="ARBA" id="ARBA00023125"/>
    </source>
</evidence>
<dbReference type="InterPro" id="IPR010982">
    <property type="entry name" value="Lambda_DNA-bd_dom_sf"/>
</dbReference>
<protein>
    <submittedName>
        <fullName evidence="3">DNA-binding transcriptional regulator, XRE-family HTH domain</fullName>
    </submittedName>
</protein>
<evidence type="ECO:0000259" key="2">
    <source>
        <dbReference type="PROSITE" id="PS50943"/>
    </source>
</evidence>
<dbReference type="Proteomes" id="UP000184038">
    <property type="component" value="Unassembled WGS sequence"/>
</dbReference>
<feature type="domain" description="HTH cro/C1-type" evidence="2">
    <location>
        <begin position="7"/>
        <end position="61"/>
    </location>
</feature>
<dbReference type="CDD" id="cd00093">
    <property type="entry name" value="HTH_XRE"/>
    <property type="match status" value="1"/>
</dbReference>
<proteinExistence type="predicted"/>
<dbReference type="GO" id="GO:0003677">
    <property type="term" value="F:DNA binding"/>
    <property type="evidence" value="ECO:0007669"/>
    <property type="project" value="UniProtKB-KW"/>
</dbReference>
<evidence type="ECO:0000313" key="3">
    <source>
        <dbReference type="EMBL" id="SHN01469.1"/>
    </source>
</evidence>
<name>A0A1M7ND50_9FIRM</name>
<dbReference type="EMBL" id="FRCP01000027">
    <property type="protein sequence ID" value="SHN01469.1"/>
    <property type="molecule type" value="Genomic_DNA"/>
</dbReference>
<dbReference type="Gene3D" id="1.10.260.40">
    <property type="entry name" value="lambda repressor-like DNA-binding domains"/>
    <property type="match status" value="1"/>
</dbReference>
<evidence type="ECO:0000313" key="4">
    <source>
        <dbReference type="Proteomes" id="UP000184038"/>
    </source>
</evidence>
<reference evidence="3 4" key="1">
    <citation type="submission" date="2016-11" db="EMBL/GenBank/DDBJ databases">
        <authorList>
            <person name="Jaros S."/>
            <person name="Januszkiewicz K."/>
            <person name="Wedrychowicz H."/>
        </authorList>
    </citation>
    <scope>NUCLEOTIDE SEQUENCE [LARGE SCALE GENOMIC DNA]</scope>
    <source>
        <strain evidence="3 4">DSM 15930</strain>
    </source>
</reference>
<dbReference type="RefSeq" id="WP_073291419.1">
    <property type="nucleotide sequence ID" value="NZ_FRCP01000027.1"/>
</dbReference>
<keyword evidence="4" id="KW-1185">Reference proteome</keyword>
<accession>A0A1M7ND50</accession>
<dbReference type="OrthoDB" id="9805654at2"/>
<dbReference type="Pfam" id="PF01381">
    <property type="entry name" value="HTH_3"/>
    <property type="match status" value="1"/>
</dbReference>
<dbReference type="PANTHER" id="PTHR46558">
    <property type="entry name" value="TRACRIPTIONAL REGULATORY PROTEIN-RELATED-RELATED"/>
    <property type="match status" value="1"/>
</dbReference>
<dbReference type="PANTHER" id="PTHR46558:SF11">
    <property type="entry name" value="HTH-TYPE TRANSCRIPTIONAL REGULATOR XRE"/>
    <property type="match status" value="1"/>
</dbReference>
<dbReference type="STRING" id="1120996.SAMN02746066_04376"/>
<dbReference type="PROSITE" id="PS50943">
    <property type="entry name" value="HTH_CROC1"/>
    <property type="match status" value="1"/>
</dbReference>
<dbReference type="AlphaFoldDB" id="A0A1M7ND50"/>